<gene>
    <name evidence="2" type="ORF">GCM10007940_45710</name>
</gene>
<dbReference type="RefSeq" id="WP_235293482.1">
    <property type="nucleotide sequence ID" value="NZ_BSOH01000037.1"/>
</dbReference>
<accession>A0AA37SYQ8</accession>
<dbReference type="EMBL" id="BSOH01000037">
    <property type="protein sequence ID" value="GLR19955.1"/>
    <property type="molecule type" value="Genomic_DNA"/>
</dbReference>
<dbReference type="PROSITE" id="PS51257">
    <property type="entry name" value="PROKAR_LIPOPROTEIN"/>
    <property type="match status" value="1"/>
</dbReference>
<reference evidence="2" key="2">
    <citation type="submission" date="2023-01" db="EMBL/GenBank/DDBJ databases">
        <title>Draft genome sequence of Portibacter lacus strain NBRC 108769.</title>
        <authorList>
            <person name="Sun Q."/>
            <person name="Mori K."/>
        </authorList>
    </citation>
    <scope>NUCLEOTIDE SEQUENCE</scope>
    <source>
        <strain evidence="2">NBRC 108769</strain>
    </source>
</reference>
<evidence type="ECO:0000313" key="2">
    <source>
        <dbReference type="EMBL" id="GLR19955.1"/>
    </source>
</evidence>
<reference evidence="2" key="1">
    <citation type="journal article" date="2014" name="Int. J. Syst. Evol. Microbiol.">
        <title>Complete genome sequence of Corynebacterium casei LMG S-19264T (=DSM 44701T), isolated from a smear-ripened cheese.</title>
        <authorList>
            <consortium name="US DOE Joint Genome Institute (JGI-PGF)"/>
            <person name="Walter F."/>
            <person name="Albersmeier A."/>
            <person name="Kalinowski J."/>
            <person name="Ruckert C."/>
        </authorList>
    </citation>
    <scope>NUCLEOTIDE SEQUENCE</scope>
    <source>
        <strain evidence="2">NBRC 108769</strain>
    </source>
</reference>
<feature type="signal peptide" evidence="1">
    <location>
        <begin position="1"/>
        <end position="23"/>
    </location>
</feature>
<dbReference type="Proteomes" id="UP001156666">
    <property type="component" value="Unassembled WGS sequence"/>
</dbReference>
<protein>
    <recommendedName>
        <fullName evidence="4">PEGA domain-containing protein</fullName>
    </recommendedName>
</protein>
<proteinExistence type="predicted"/>
<sequence>MSKYTKSALILLLFSFFIFSSCTKEPECLEGTVRFTNISSNPYLLYINGEFEMDMNSNSFVEIELPEGKHTAEVIQKSGYLIFPTVVEGDLNVFGCKESQMIFP</sequence>
<evidence type="ECO:0000313" key="3">
    <source>
        <dbReference type="Proteomes" id="UP001156666"/>
    </source>
</evidence>
<name>A0AA37SYQ8_9BACT</name>
<feature type="chain" id="PRO_5041209665" description="PEGA domain-containing protein" evidence="1">
    <location>
        <begin position="24"/>
        <end position="104"/>
    </location>
</feature>
<dbReference type="AlphaFoldDB" id="A0AA37SYQ8"/>
<keyword evidence="1" id="KW-0732">Signal</keyword>
<comment type="caution">
    <text evidence="2">The sequence shown here is derived from an EMBL/GenBank/DDBJ whole genome shotgun (WGS) entry which is preliminary data.</text>
</comment>
<keyword evidence="3" id="KW-1185">Reference proteome</keyword>
<organism evidence="2 3">
    <name type="scientific">Portibacter lacus</name>
    <dbReference type="NCBI Taxonomy" id="1099794"/>
    <lineage>
        <taxon>Bacteria</taxon>
        <taxon>Pseudomonadati</taxon>
        <taxon>Bacteroidota</taxon>
        <taxon>Saprospiria</taxon>
        <taxon>Saprospirales</taxon>
        <taxon>Haliscomenobacteraceae</taxon>
        <taxon>Portibacter</taxon>
    </lineage>
</organism>
<evidence type="ECO:0008006" key="4">
    <source>
        <dbReference type="Google" id="ProtNLM"/>
    </source>
</evidence>
<evidence type="ECO:0000256" key="1">
    <source>
        <dbReference type="SAM" id="SignalP"/>
    </source>
</evidence>